<feature type="signal peptide" evidence="1">
    <location>
        <begin position="1"/>
        <end position="18"/>
    </location>
</feature>
<dbReference type="Proteomes" id="UP001213681">
    <property type="component" value="Unassembled WGS sequence"/>
</dbReference>
<comment type="caution">
    <text evidence="2">The sequence shown here is derived from an EMBL/GenBank/DDBJ whole genome shotgun (WGS) entry which is preliminary data.</text>
</comment>
<keyword evidence="3" id="KW-1185">Reference proteome</keyword>
<protein>
    <recommendedName>
        <fullName evidence="4">Apple domain-containing protein</fullName>
    </recommendedName>
</protein>
<sequence length="181" mass="19569">MHLACYLFASLLFLGAVANPTTHRHQSGSGLPLICPGLSTQDRGCIRYTRGFDVTGVVTEVDLEFPQVRTECDCIQECLNRLGTCANYVYKFSTPESVKSGHRTCTLYSDFNLPAQVTLQFDLTSSNNTNINAAEIIANGNNPHAGALVPQAFKDDNLNTTPDPDAVSGPVWSLANGQVQC</sequence>
<organism evidence="2 3">
    <name type="scientific">Penicillium daleae</name>
    <dbReference type="NCBI Taxonomy" id="63821"/>
    <lineage>
        <taxon>Eukaryota</taxon>
        <taxon>Fungi</taxon>
        <taxon>Dikarya</taxon>
        <taxon>Ascomycota</taxon>
        <taxon>Pezizomycotina</taxon>
        <taxon>Eurotiomycetes</taxon>
        <taxon>Eurotiomycetidae</taxon>
        <taxon>Eurotiales</taxon>
        <taxon>Aspergillaceae</taxon>
        <taxon>Penicillium</taxon>
    </lineage>
</organism>
<dbReference type="AlphaFoldDB" id="A0AAD6FXK4"/>
<reference evidence="2" key="1">
    <citation type="submission" date="2022-12" db="EMBL/GenBank/DDBJ databases">
        <authorList>
            <person name="Petersen C."/>
        </authorList>
    </citation>
    <scope>NUCLEOTIDE SEQUENCE</scope>
    <source>
        <strain evidence="2">IBT 16125</strain>
    </source>
</reference>
<name>A0AAD6FXK4_9EURO</name>
<proteinExistence type="predicted"/>
<reference evidence="2" key="2">
    <citation type="journal article" date="2023" name="IMA Fungus">
        <title>Comparative genomic study of the Penicillium genus elucidates a diverse pangenome and 15 lateral gene transfer events.</title>
        <authorList>
            <person name="Petersen C."/>
            <person name="Sorensen T."/>
            <person name="Nielsen M.R."/>
            <person name="Sondergaard T.E."/>
            <person name="Sorensen J.L."/>
            <person name="Fitzpatrick D.A."/>
            <person name="Frisvad J.C."/>
            <person name="Nielsen K.L."/>
        </authorList>
    </citation>
    <scope>NUCLEOTIDE SEQUENCE</scope>
    <source>
        <strain evidence="2">IBT 16125</strain>
    </source>
</reference>
<dbReference type="EMBL" id="JAPVEA010000009">
    <property type="protein sequence ID" value="KAJ5432420.1"/>
    <property type="molecule type" value="Genomic_DNA"/>
</dbReference>
<evidence type="ECO:0000313" key="2">
    <source>
        <dbReference type="EMBL" id="KAJ5432420.1"/>
    </source>
</evidence>
<gene>
    <name evidence="2" type="ORF">N7458_011576</name>
</gene>
<dbReference type="GeneID" id="81605201"/>
<evidence type="ECO:0008006" key="4">
    <source>
        <dbReference type="Google" id="ProtNLM"/>
    </source>
</evidence>
<evidence type="ECO:0000256" key="1">
    <source>
        <dbReference type="SAM" id="SignalP"/>
    </source>
</evidence>
<dbReference type="RefSeq" id="XP_056759712.1">
    <property type="nucleotide sequence ID" value="XM_056914958.1"/>
</dbReference>
<keyword evidence="1" id="KW-0732">Signal</keyword>
<accession>A0AAD6FXK4</accession>
<evidence type="ECO:0000313" key="3">
    <source>
        <dbReference type="Proteomes" id="UP001213681"/>
    </source>
</evidence>
<feature type="chain" id="PRO_5042280038" description="Apple domain-containing protein" evidence="1">
    <location>
        <begin position="19"/>
        <end position="181"/>
    </location>
</feature>